<gene>
    <name evidence="2" type="ORF">BABINDRAFT_88472</name>
</gene>
<protein>
    <submittedName>
        <fullName evidence="2">Uncharacterized protein</fullName>
    </submittedName>
</protein>
<evidence type="ECO:0000256" key="1">
    <source>
        <dbReference type="SAM" id="Coils"/>
    </source>
</evidence>
<dbReference type="STRING" id="984486.A0A1E3QKJ6"/>
<keyword evidence="3" id="KW-1185">Reference proteome</keyword>
<evidence type="ECO:0000313" key="3">
    <source>
        <dbReference type="Proteomes" id="UP000094336"/>
    </source>
</evidence>
<dbReference type="CDD" id="cd23703">
    <property type="entry name" value="mS26_PET12"/>
    <property type="match status" value="1"/>
</dbReference>
<dbReference type="GeneID" id="30150718"/>
<organism evidence="2 3">
    <name type="scientific">Babjeviella inositovora NRRL Y-12698</name>
    <dbReference type="NCBI Taxonomy" id="984486"/>
    <lineage>
        <taxon>Eukaryota</taxon>
        <taxon>Fungi</taxon>
        <taxon>Dikarya</taxon>
        <taxon>Ascomycota</taxon>
        <taxon>Saccharomycotina</taxon>
        <taxon>Pichiomycetes</taxon>
        <taxon>Serinales incertae sedis</taxon>
        <taxon>Babjeviella</taxon>
    </lineage>
</organism>
<reference evidence="3" key="1">
    <citation type="submission" date="2016-05" db="EMBL/GenBank/DDBJ databases">
        <title>Comparative genomics of biotechnologically important yeasts.</title>
        <authorList>
            <consortium name="DOE Joint Genome Institute"/>
            <person name="Riley R."/>
            <person name="Haridas S."/>
            <person name="Wolfe K.H."/>
            <person name="Lopes M.R."/>
            <person name="Hittinger C.T."/>
            <person name="Goker M."/>
            <person name="Salamov A."/>
            <person name="Wisecaver J."/>
            <person name="Long T.M."/>
            <person name="Aerts A.L."/>
            <person name="Barry K."/>
            <person name="Choi C."/>
            <person name="Clum A."/>
            <person name="Coughlan A.Y."/>
            <person name="Deshpande S."/>
            <person name="Douglass A.P."/>
            <person name="Hanson S.J."/>
            <person name="Klenk H.-P."/>
            <person name="Labutti K."/>
            <person name="Lapidus A."/>
            <person name="Lindquist E."/>
            <person name="Lipzen A."/>
            <person name="Meier-Kolthoff J.P."/>
            <person name="Ohm R.A."/>
            <person name="Otillar R.P."/>
            <person name="Pangilinan J."/>
            <person name="Peng Y."/>
            <person name="Rokas A."/>
            <person name="Rosa C.A."/>
            <person name="Scheuner C."/>
            <person name="Sibirny A.A."/>
            <person name="Slot J.C."/>
            <person name="Stielow J.B."/>
            <person name="Sun H."/>
            <person name="Kurtzman C.P."/>
            <person name="Blackwell M."/>
            <person name="Grigoriev I.V."/>
            <person name="Jeffries T.W."/>
        </authorList>
    </citation>
    <scope>NUCLEOTIDE SEQUENCE [LARGE SCALE GENOMIC DNA]</scope>
    <source>
        <strain evidence="3">NRRL Y-12698</strain>
    </source>
</reference>
<dbReference type="EMBL" id="KV454436">
    <property type="protein sequence ID" value="ODQ78205.1"/>
    <property type="molecule type" value="Genomic_DNA"/>
</dbReference>
<dbReference type="AlphaFoldDB" id="A0A1E3QKJ6"/>
<name>A0A1E3QKJ6_9ASCO</name>
<dbReference type="Pfam" id="PF26163">
    <property type="entry name" value="mS26"/>
    <property type="match status" value="1"/>
</dbReference>
<feature type="coiled-coil region" evidence="1">
    <location>
        <begin position="116"/>
        <end position="143"/>
    </location>
</feature>
<accession>A0A1E3QKJ6</accession>
<dbReference type="OrthoDB" id="5223508at2759"/>
<evidence type="ECO:0000313" key="2">
    <source>
        <dbReference type="EMBL" id="ODQ78205.1"/>
    </source>
</evidence>
<dbReference type="RefSeq" id="XP_018983533.1">
    <property type="nucleotide sequence ID" value="XM_019132865.1"/>
</dbReference>
<dbReference type="Proteomes" id="UP000094336">
    <property type="component" value="Unassembled WGS sequence"/>
</dbReference>
<sequence length="254" mass="28780">MGKGNLKFGGKSGVLPPTRIIFKQPYKQAQIPARVAEEGYADDRFVPKHTSAWPKEKKIVSVDEKIQKYAPANGAAKAAKLANLHSLPEHEQWKLKNTEVRKEYYRHAVKEEFSKLEREEKIAAHKQKRVEQLKLNKENSEDSPAALLTLPTIDNILNQPLMRQRTAAENATLKAKREANRLHHNLQTAEYRAQKLLRLYNSSDSFIVTAEDLDLAINKAFEEDANLVSNLTHSINSRLNALNPPISMTPCRAI</sequence>
<proteinExistence type="predicted"/>
<keyword evidence="1" id="KW-0175">Coiled coil</keyword>
<dbReference type="InterPro" id="IPR058940">
    <property type="entry name" value="mS26_fungi"/>
</dbReference>